<name>A0A1B0ZGI1_9MICO</name>
<evidence type="ECO:0000313" key="3">
    <source>
        <dbReference type="Proteomes" id="UP000092596"/>
    </source>
</evidence>
<feature type="transmembrane region" description="Helical" evidence="1">
    <location>
        <begin position="310"/>
        <end position="332"/>
    </location>
</feature>
<evidence type="ECO:0000256" key="1">
    <source>
        <dbReference type="SAM" id="Phobius"/>
    </source>
</evidence>
<dbReference type="Proteomes" id="UP000092596">
    <property type="component" value="Chromosome"/>
</dbReference>
<keyword evidence="1" id="KW-0812">Transmembrane</keyword>
<feature type="transmembrane region" description="Helical" evidence="1">
    <location>
        <begin position="232"/>
        <end position="254"/>
    </location>
</feature>
<keyword evidence="1" id="KW-0472">Membrane</keyword>
<dbReference type="KEGG" id="dva:DAD186_05140"/>
<sequence>MSLFRDTIREDWTVLLSLMLPVVLAVAVFAFPVSSTVAQRDLRLGTVGDSAQESLRLTEFFPGDFTADPSQVAALQGLLQKGSIELRLPLGAFSNETAKASQGVVVSGATFDRICGVPDDEKYVAASKLDDASVARMLEPTPFRNPAEIVELSSRARSGALGYEYIDLDEGVLVCVAPEALDELIAHVGAATVIDSAKVTRPLADADLDPLTNNYGAVSVSGQGDEWGRSRIGFVAALSACVLALFVMVAWVFVRTVRDNVAALNVRNALGYSPAALLRDLIGLAAVIWVVPSMFAFVPAALVGAYPVPLSLVCGVALVPACVLVALTWHGVTSQGVKTAAWVRR</sequence>
<dbReference type="AlphaFoldDB" id="A0A1B0ZGI1"/>
<accession>A0A1B0ZGI1</accession>
<reference evidence="2 3" key="1">
    <citation type="submission" date="2015-06" db="EMBL/GenBank/DDBJ databases">
        <title>Investigation of pathophysiology for high-risk pregnancy and development of treatment modality based on it.</title>
        <authorList>
            <person name="Kim B.-C."/>
            <person name="Lim S."/>
        </authorList>
    </citation>
    <scope>NUCLEOTIDE SEQUENCE [LARGE SCALE GENOMIC DNA]</scope>
    <source>
        <strain evidence="2 3">AD1-86</strain>
    </source>
</reference>
<proteinExistence type="predicted"/>
<organism evidence="2 3">
    <name type="scientific">Dermabacter vaginalis</name>
    <dbReference type="NCBI Taxonomy" id="1630135"/>
    <lineage>
        <taxon>Bacteria</taxon>
        <taxon>Bacillati</taxon>
        <taxon>Actinomycetota</taxon>
        <taxon>Actinomycetes</taxon>
        <taxon>Micrococcales</taxon>
        <taxon>Dermabacteraceae</taxon>
        <taxon>Dermabacter</taxon>
    </lineage>
</organism>
<feature type="transmembrane region" description="Helical" evidence="1">
    <location>
        <begin position="281"/>
        <end position="303"/>
    </location>
</feature>
<dbReference type="RefSeq" id="WP_065247377.1">
    <property type="nucleotide sequence ID" value="NZ_CP012117.1"/>
</dbReference>
<evidence type="ECO:0000313" key="2">
    <source>
        <dbReference type="EMBL" id="ANP27069.1"/>
    </source>
</evidence>
<protein>
    <submittedName>
        <fullName evidence="2">Uncharacterized protein</fullName>
    </submittedName>
</protein>
<gene>
    <name evidence="2" type="ORF">DAD186_05140</name>
</gene>
<dbReference type="STRING" id="1630135.DAD186_05140"/>
<dbReference type="EMBL" id="CP012117">
    <property type="protein sequence ID" value="ANP27069.1"/>
    <property type="molecule type" value="Genomic_DNA"/>
</dbReference>
<keyword evidence="1" id="KW-1133">Transmembrane helix</keyword>
<feature type="transmembrane region" description="Helical" evidence="1">
    <location>
        <begin position="12"/>
        <end position="33"/>
    </location>
</feature>